<sequence>MDIFVSCFRKPLAGLLVYINGVKVAESLLPTLINTTYSLCAGIILGANINHDEESFLLMYLSAFDIMNTYVESKQLMDYAPPILKDNFIITFSSLDGDSLTNHPNIKVDGAVTENRGVLVLNGMQTFLYDTGDFKDTFVMMPFLSDAGLT</sequence>
<proteinExistence type="predicted"/>
<dbReference type="Proteomes" id="UP001652625">
    <property type="component" value="Chromosome 07"/>
</dbReference>
<name>A0ABM4C923_HYDVU</name>
<evidence type="ECO:0000313" key="2">
    <source>
        <dbReference type="RefSeq" id="XP_065658152.1"/>
    </source>
</evidence>
<dbReference type="GeneID" id="136082662"/>
<accession>A0ABM4C923</accession>
<evidence type="ECO:0000313" key="1">
    <source>
        <dbReference type="Proteomes" id="UP001652625"/>
    </source>
</evidence>
<keyword evidence="1" id="KW-1185">Reference proteome</keyword>
<organism evidence="1 2">
    <name type="scientific">Hydra vulgaris</name>
    <name type="common">Hydra</name>
    <name type="synonym">Hydra attenuata</name>
    <dbReference type="NCBI Taxonomy" id="6087"/>
    <lineage>
        <taxon>Eukaryota</taxon>
        <taxon>Metazoa</taxon>
        <taxon>Cnidaria</taxon>
        <taxon>Hydrozoa</taxon>
        <taxon>Hydroidolina</taxon>
        <taxon>Anthoathecata</taxon>
        <taxon>Aplanulata</taxon>
        <taxon>Hydridae</taxon>
        <taxon>Hydra</taxon>
    </lineage>
</organism>
<protein>
    <submittedName>
        <fullName evidence="2">Uncharacterized protein LOC136082662</fullName>
    </submittedName>
</protein>
<dbReference type="RefSeq" id="XP_065658152.1">
    <property type="nucleotide sequence ID" value="XM_065802080.1"/>
</dbReference>
<reference evidence="2" key="1">
    <citation type="submission" date="2025-08" db="UniProtKB">
        <authorList>
            <consortium name="RefSeq"/>
        </authorList>
    </citation>
    <scope>IDENTIFICATION</scope>
</reference>
<gene>
    <name evidence="2" type="primary">LOC136082662</name>
</gene>